<keyword evidence="3" id="KW-1185">Reference proteome</keyword>
<dbReference type="InterPro" id="IPR026674">
    <property type="entry name" value="FLACC1"/>
</dbReference>
<evidence type="ECO:0000313" key="2">
    <source>
        <dbReference type="Ensembl" id="ENSVKKP00000010270.1"/>
    </source>
</evidence>
<dbReference type="PANTHER" id="PTHR21707:SF42">
    <property type="entry name" value="FLAGELLUM-ASSOCIATED COILED-COIL DOMAIN-CONTAINING PROTEIN 1"/>
    <property type="match status" value="1"/>
</dbReference>
<dbReference type="GO" id="GO:0005737">
    <property type="term" value="C:cytoplasm"/>
    <property type="evidence" value="ECO:0007669"/>
    <property type="project" value="TreeGrafter"/>
</dbReference>
<dbReference type="Ensembl" id="ENSVKKT00000010522.1">
    <property type="protein sequence ID" value="ENSVKKP00000010270.1"/>
    <property type="gene ID" value="ENSVKKG00000007225.1"/>
</dbReference>
<reference evidence="2" key="2">
    <citation type="submission" date="2025-09" db="UniProtKB">
        <authorList>
            <consortium name="Ensembl"/>
        </authorList>
    </citation>
    <scope>IDENTIFICATION</scope>
</reference>
<reference evidence="2" key="1">
    <citation type="submission" date="2025-08" db="UniProtKB">
        <authorList>
            <consortium name="Ensembl"/>
        </authorList>
    </citation>
    <scope>IDENTIFICATION</scope>
</reference>
<evidence type="ECO:0000256" key="1">
    <source>
        <dbReference type="SAM" id="Coils"/>
    </source>
</evidence>
<name>A0A8D2JDH0_VARKO</name>
<accession>A0A8D2JDH0</accession>
<evidence type="ECO:0000313" key="3">
    <source>
        <dbReference type="Proteomes" id="UP000694545"/>
    </source>
</evidence>
<protein>
    <submittedName>
        <fullName evidence="2">Uncharacterized protein</fullName>
    </submittedName>
</protein>
<dbReference type="AlphaFoldDB" id="A0A8D2JDH0"/>
<sequence>SSPLSQAFQLSQTRWRLCPQKYVFVLWHIYFLFREHIIGLVLYSRILEFSLFSPQISKEFEEEVIPGFTVVRSKEHIDVTLGEEFFERKKPSKESLVGPGCIDVITDLVEQIAELTAMMEQLRRDHQATHKQLEKDMEEKCNEMQEEHEKKMRPWVLWGAVSPLLPASQRISFQRTLKSASELSASGRLHRIADSISDEMEEKWLRRQAEWKKSERTEREKALLQQKQSLTKKFELEIEEQKKIIQNNSFLIGKAYEQEREVSSVPTKEHLYLLHSQGLLHLELKVFPFQVLFLLLLSVCMAWGRGWQP</sequence>
<keyword evidence="1" id="KW-0175">Coiled coil</keyword>
<dbReference type="PANTHER" id="PTHR21707">
    <property type="entry name" value="FLAGELLUM-ASSOCIATED COILED-COIL DOMAIN-CONTAINING PROTEIN 1"/>
    <property type="match status" value="1"/>
</dbReference>
<proteinExistence type="predicted"/>
<dbReference type="Proteomes" id="UP000694545">
    <property type="component" value="Unplaced"/>
</dbReference>
<organism evidence="2 3">
    <name type="scientific">Varanus komodoensis</name>
    <name type="common">Komodo dragon</name>
    <dbReference type="NCBI Taxonomy" id="61221"/>
    <lineage>
        <taxon>Eukaryota</taxon>
        <taxon>Metazoa</taxon>
        <taxon>Chordata</taxon>
        <taxon>Craniata</taxon>
        <taxon>Vertebrata</taxon>
        <taxon>Euteleostomi</taxon>
        <taxon>Lepidosauria</taxon>
        <taxon>Squamata</taxon>
        <taxon>Bifurcata</taxon>
        <taxon>Unidentata</taxon>
        <taxon>Episquamata</taxon>
        <taxon>Toxicofera</taxon>
        <taxon>Anguimorpha</taxon>
        <taxon>Paleoanguimorpha</taxon>
        <taxon>Varanoidea</taxon>
        <taxon>Varanidae</taxon>
        <taxon>Varanus</taxon>
    </lineage>
</organism>
<feature type="coiled-coil region" evidence="1">
    <location>
        <begin position="105"/>
        <end position="150"/>
    </location>
</feature>